<dbReference type="EMBL" id="PQ140141">
    <property type="protein sequence ID" value="XDR06628.1"/>
    <property type="molecule type" value="Genomic_DNA"/>
</dbReference>
<comment type="subcellular location">
    <subcellularLocation>
        <location evidence="7">Plastid</location>
        <location evidence="7">Chloroplast thylakoid membrane</location>
        <topology evidence="7">Single-pass membrane protein</topology>
    </subcellularLocation>
</comment>
<sequence length="32" mass="3373">MTSISDSQIVLALIGASVTSVSAARLGYELYR</sequence>
<keyword evidence="5 7" id="KW-0793">Thylakoid</keyword>
<evidence type="ECO:0000256" key="3">
    <source>
        <dbReference type="ARBA" id="ARBA00022836"/>
    </source>
</evidence>
<organism evidence="8">
    <name type="scientific">Ophioglossum hongii</name>
    <dbReference type="NCBI Taxonomy" id="3238578"/>
    <lineage>
        <taxon>Eukaryota</taxon>
        <taxon>Viridiplantae</taxon>
        <taxon>Streptophyta</taxon>
        <taxon>Embryophyta</taxon>
        <taxon>Tracheophyta</taxon>
        <taxon>Polypodiopsida</taxon>
        <taxon>Ophioglossidae</taxon>
        <taxon>Ophioglossales</taxon>
        <taxon>Ophioglossaceae</taxon>
        <taxon>Ophioglossoideae</taxon>
        <taxon>Ophioglossum</taxon>
    </lineage>
</organism>
<comment type="similarity">
    <text evidence="7">Belongs to the PsaM family.</text>
</comment>
<reference evidence="8" key="1">
    <citation type="submission" date="2024-07" db="EMBL/GenBank/DDBJ databases">
        <authorList>
            <person name="Jiangping S."/>
            <person name="Xinsheng Q."/>
            <person name="Yuehong Y."/>
            <person name="Minyu L."/>
        </authorList>
    </citation>
    <scope>NUCLEOTIDE SEQUENCE</scope>
</reference>
<dbReference type="InterPro" id="IPR037279">
    <property type="entry name" value="PSI_PsaM_sf"/>
</dbReference>
<dbReference type="GO" id="GO:0015979">
    <property type="term" value="P:photosynthesis"/>
    <property type="evidence" value="ECO:0007669"/>
    <property type="project" value="UniProtKB-UniRule"/>
</dbReference>
<keyword evidence="8" id="KW-0934">Plastid</keyword>
<dbReference type="GO" id="GO:0009522">
    <property type="term" value="C:photosystem I"/>
    <property type="evidence" value="ECO:0007669"/>
    <property type="project" value="UniProtKB-KW"/>
</dbReference>
<proteinExistence type="inferred from homology"/>
<dbReference type="Pfam" id="PF07465">
    <property type="entry name" value="PsaM"/>
    <property type="match status" value="1"/>
</dbReference>
<keyword evidence="1 7" id="KW-0602">Photosynthesis</keyword>
<evidence type="ECO:0000256" key="5">
    <source>
        <dbReference type="ARBA" id="ARBA00023078"/>
    </source>
</evidence>
<keyword evidence="6 7" id="KW-0472">Membrane</keyword>
<dbReference type="NCBIfam" id="TIGR03053">
    <property type="entry name" value="PS_I_psaM"/>
    <property type="match status" value="1"/>
</dbReference>
<evidence type="ECO:0000256" key="7">
    <source>
        <dbReference type="HAMAP-Rule" id="MF_00828"/>
    </source>
</evidence>
<dbReference type="InterPro" id="IPR010010">
    <property type="entry name" value="PSI_PsaM"/>
</dbReference>
<protein>
    <recommendedName>
        <fullName evidence="7">Photosystem I reaction center subunit XII</fullName>
    </recommendedName>
    <alternativeName>
        <fullName evidence="7">PSI-M</fullName>
    </alternativeName>
</protein>
<accession>A0AB39U382</accession>
<dbReference type="GO" id="GO:0009535">
    <property type="term" value="C:chloroplast thylakoid membrane"/>
    <property type="evidence" value="ECO:0007669"/>
    <property type="project" value="UniProtKB-SubCell"/>
</dbReference>
<evidence type="ECO:0000256" key="2">
    <source>
        <dbReference type="ARBA" id="ARBA00022692"/>
    </source>
</evidence>
<gene>
    <name evidence="7 8" type="primary">psaM</name>
</gene>
<dbReference type="AlphaFoldDB" id="A0AB39U382"/>
<evidence type="ECO:0000256" key="6">
    <source>
        <dbReference type="ARBA" id="ARBA00023136"/>
    </source>
</evidence>
<evidence type="ECO:0000256" key="1">
    <source>
        <dbReference type="ARBA" id="ARBA00022531"/>
    </source>
</evidence>
<evidence type="ECO:0000313" key="8">
    <source>
        <dbReference type="EMBL" id="XDR06712.1"/>
    </source>
</evidence>
<dbReference type="EMBL" id="PQ140142">
    <property type="protein sequence ID" value="XDR06712.1"/>
    <property type="molecule type" value="Genomic_DNA"/>
</dbReference>
<dbReference type="HAMAP" id="MF_00828">
    <property type="entry name" value="PSI_PsaM"/>
    <property type="match status" value="1"/>
</dbReference>
<name>A0AB39U382_9MONI</name>
<geneLocation type="chloroplast" evidence="8"/>
<keyword evidence="4 7" id="KW-1133">Transmembrane helix</keyword>
<dbReference type="SUPFAM" id="SSF81548">
    <property type="entry name" value="Subunit XII of photosystem I reaction centre, PsaM"/>
    <property type="match status" value="1"/>
</dbReference>
<keyword evidence="3 7" id="KW-0603">Photosystem I</keyword>
<keyword evidence="2 7" id="KW-0812">Transmembrane</keyword>
<keyword evidence="8" id="KW-0150">Chloroplast</keyword>
<evidence type="ECO:0000256" key="4">
    <source>
        <dbReference type="ARBA" id="ARBA00022989"/>
    </source>
</evidence>